<gene>
    <name evidence="5" type="ordered locus">Caur_3494</name>
</gene>
<evidence type="ECO:0000256" key="2">
    <source>
        <dbReference type="ARBA" id="ARBA00023125"/>
    </source>
</evidence>
<sequence>MATAHQRALEQDDRRLALICKALSHPVRVQILRYVLRHPGCIVNQIVLHMPEDGPHAQSTISQHLRVLREAGLLETYDDGAAVCHYVNPDSLVWLREYLEQL</sequence>
<dbReference type="AlphaFoldDB" id="A9W9Z6"/>
<dbReference type="EnsemblBacteria" id="ABY36678">
    <property type="protein sequence ID" value="ABY36678"/>
    <property type="gene ID" value="Caur_3494"/>
</dbReference>
<dbReference type="InterPro" id="IPR036388">
    <property type="entry name" value="WH-like_DNA-bd_sf"/>
</dbReference>
<dbReference type="EMBL" id="CP000909">
    <property type="protein sequence ID" value="ABY36678.1"/>
    <property type="molecule type" value="Genomic_DNA"/>
</dbReference>
<dbReference type="InterPro" id="IPR036390">
    <property type="entry name" value="WH_DNA-bd_sf"/>
</dbReference>
<evidence type="ECO:0000256" key="3">
    <source>
        <dbReference type="ARBA" id="ARBA00023163"/>
    </source>
</evidence>
<dbReference type="eggNOG" id="COG0640">
    <property type="taxonomic scope" value="Bacteria"/>
</dbReference>
<dbReference type="GO" id="GO:0006355">
    <property type="term" value="P:regulation of DNA-templated transcription"/>
    <property type="evidence" value="ECO:0000318"/>
    <property type="project" value="GO_Central"/>
</dbReference>
<dbReference type="PROSITE" id="PS50987">
    <property type="entry name" value="HTH_ARSR_2"/>
    <property type="match status" value="1"/>
</dbReference>
<dbReference type="PANTHER" id="PTHR33154:SF15">
    <property type="entry name" value="REGULATORY PROTEIN ARSR"/>
    <property type="match status" value="1"/>
</dbReference>
<keyword evidence="6" id="KW-1185">Reference proteome</keyword>
<dbReference type="PATRIC" id="fig|324602.8.peg.3938"/>
<dbReference type="RefSeq" id="WP_012259331.1">
    <property type="nucleotide sequence ID" value="NC_010175.1"/>
</dbReference>
<name>A9W9Z6_CHLAA</name>
<dbReference type="Gene3D" id="1.10.10.10">
    <property type="entry name" value="Winged helix-like DNA-binding domain superfamily/Winged helix DNA-binding domain"/>
    <property type="match status" value="1"/>
</dbReference>
<dbReference type="SMART" id="SM00418">
    <property type="entry name" value="HTH_ARSR"/>
    <property type="match status" value="1"/>
</dbReference>
<keyword evidence="2" id="KW-0238">DNA-binding</keyword>
<dbReference type="KEGG" id="cau:Caur_3494"/>
<dbReference type="InterPro" id="IPR001845">
    <property type="entry name" value="HTH_ArsR_DNA-bd_dom"/>
</dbReference>
<evidence type="ECO:0000256" key="1">
    <source>
        <dbReference type="ARBA" id="ARBA00023015"/>
    </source>
</evidence>
<dbReference type="InterPro" id="IPR011991">
    <property type="entry name" value="ArsR-like_HTH"/>
</dbReference>
<evidence type="ECO:0000313" key="6">
    <source>
        <dbReference type="Proteomes" id="UP000002008"/>
    </source>
</evidence>
<dbReference type="STRING" id="324602.Caur_3494"/>
<dbReference type="PRINTS" id="PR00778">
    <property type="entry name" value="HTHARSR"/>
</dbReference>
<dbReference type="SUPFAM" id="SSF46785">
    <property type="entry name" value="Winged helix' DNA-binding domain"/>
    <property type="match status" value="1"/>
</dbReference>
<protein>
    <submittedName>
        <fullName evidence="5">Regulatory protein ArsR</fullName>
    </submittedName>
</protein>
<accession>A9W9Z6</accession>
<keyword evidence="3" id="KW-0804">Transcription</keyword>
<dbReference type="Proteomes" id="UP000002008">
    <property type="component" value="Chromosome"/>
</dbReference>
<dbReference type="InterPro" id="IPR051081">
    <property type="entry name" value="HTH_MetalResp_TranReg"/>
</dbReference>
<dbReference type="CDD" id="cd00090">
    <property type="entry name" value="HTH_ARSR"/>
    <property type="match status" value="1"/>
</dbReference>
<reference evidence="6" key="1">
    <citation type="journal article" date="2011" name="BMC Genomics">
        <title>Complete genome sequence of the filamentous anoxygenic phototrophic bacterium Chloroflexus aurantiacus.</title>
        <authorList>
            <person name="Tang K.H."/>
            <person name="Barry K."/>
            <person name="Chertkov O."/>
            <person name="Dalin E."/>
            <person name="Han C.S."/>
            <person name="Hauser L.J."/>
            <person name="Honchak B.M."/>
            <person name="Karbach L.E."/>
            <person name="Land M.L."/>
            <person name="Lapidus A."/>
            <person name="Larimer F.W."/>
            <person name="Mikhailova N."/>
            <person name="Pitluck S."/>
            <person name="Pierson B.K."/>
            <person name="Blankenship R.E."/>
        </authorList>
    </citation>
    <scope>NUCLEOTIDE SEQUENCE [LARGE SCALE GENOMIC DNA]</scope>
    <source>
        <strain evidence="6">ATCC 29366 / DSM 635 / J-10-fl</strain>
    </source>
</reference>
<keyword evidence="1" id="KW-0805">Transcription regulation</keyword>
<feature type="domain" description="HTH arsR-type" evidence="4">
    <location>
        <begin position="8"/>
        <end position="102"/>
    </location>
</feature>
<dbReference type="InParanoid" id="A9W9Z6"/>
<dbReference type="GO" id="GO:0003700">
    <property type="term" value="F:DNA-binding transcription factor activity"/>
    <property type="evidence" value="ECO:0007669"/>
    <property type="project" value="InterPro"/>
</dbReference>
<dbReference type="Pfam" id="PF12840">
    <property type="entry name" value="HTH_20"/>
    <property type="match status" value="1"/>
</dbReference>
<dbReference type="PANTHER" id="PTHR33154">
    <property type="entry name" value="TRANSCRIPTIONAL REGULATOR, ARSR FAMILY"/>
    <property type="match status" value="1"/>
</dbReference>
<dbReference type="HOGENOM" id="CLU_097806_3_2_0"/>
<organism evidence="5 6">
    <name type="scientific">Chloroflexus aurantiacus (strain ATCC 29366 / DSM 635 / J-10-fl)</name>
    <dbReference type="NCBI Taxonomy" id="324602"/>
    <lineage>
        <taxon>Bacteria</taxon>
        <taxon>Bacillati</taxon>
        <taxon>Chloroflexota</taxon>
        <taxon>Chloroflexia</taxon>
        <taxon>Chloroflexales</taxon>
        <taxon>Chloroflexineae</taxon>
        <taxon>Chloroflexaceae</taxon>
        <taxon>Chloroflexus</taxon>
    </lineage>
</organism>
<proteinExistence type="predicted"/>
<evidence type="ECO:0000313" key="5">
    <source>
        <dbReference type="EMBL" id="ABY36678.1"/>
    </source>
</evidence>
<dbReference type="GO" id="GO:0003677">
    <property type="term" value="F:DNA binding"/>
    <property type="evidence" value="ECO:0007669"/>
    <property type="project" value="UniProtKB-KW"/>
</dbReference>
<evidence type="ECO:0000259" key="4">
    <source>
        <dbReference type="PROSITE" id="PS50987"/>
    </source>
</evidence>